<feature type="active site" evidence="3">
    <location>
        <position position="152"/>
    </location>
</feature>
<feature type="domain" description="Peptidase M12A" evidence="5">
    <location>
        <begin position="59"/>
        <end position="254"/>
    </location>
</feature>
<dbReference type="SUPFAM" id="SSF55486">
    <property type="entry name" value="Metalloproteases ('zincins'), catalytic domain"/>
    <property type="match status" value="1"/>
</dbReference>
<dbReference type="InterPro" id="IPR001506">
    <property type="entry name" value="Peptidase_M12A"/>
</dbReference>
<proteinExistence type="predicted"/>
<reference evidence="6 7" key="1">
    <citation type="submission" date="2022-01" db="EMBL/GenBank/DDBJ databases">
        <title>A chromosomal length assembly of Cordylochernes scorpioides.</title>
        <authorList>
            <person name="Zeh D."/>
            <person name="Zeh J."/>
        </authorList>
    </citation>
    <scope>NUCLEOTIDE SEQUENCE [LARGE SCALE GENOMIC DNA]</scope>
    <source>
        <strain evidence="6">IN4F17</strain>
        <tissue evidence="6">Whole Body</tissue>
    </source>
</reference>
<comment type="subunit">
    <text evidence="1">Monomer.</text>
</comment>
<evidence type="ECO:0000313" key="6">
    <source>
        <dbReference type="EMBL" id="UYV68624.1"/>
    </source>
</evidence>
<dbReference type="Gene3D" id="3.40.390.10">
    <property type="entry name" value="Collagenase (Catalytic Domain)"/>
    <property type="match status" value="1"/>
</dbReference>
<keyword evidence="7" id="KW-1185">Reference proteome</keyword>
<keyword evidence="3 4" id="KW-0482">Metalloprotease</keyword>
<gene>
    <name evidence="6" type="ORF">LAZ67_6000256</name>
</gene>
<dbReference type="InterPro" id="IPR034035">
    <property type="entry name" value="Astacin-like_dom"/>
</dbReference>
<dbReference type="Pfam" id="PF01400">
    <property type="entry name" value="Astacin"/>
    <property type="match status" value="1"/>
</dbReference>
<dbReference type="InterPro" id="IPR024079">
    <property type="entry name" value="MetalloPept_cat_dom_sf"/>
</dbReference>
<keyword evidence="3 4" id="KW-0479">Metal-binding</keyword>
<comment type="cofactor">
    <cofactor evidence="3 4">
        <name>Zn(2+)</name>
        <dbReference type="ChEBI" id="CHEBI:29105"/>
    </cofactor>
    <text evidence="3 4">Binds 1 zinc ion per subunit.</text>
</comment>
<evidence type="ECO:0000256" key="3">
    <source>
        <dbReference type="PROSITE-ProRule" id="PRU01211"/>
    </source>
</evidence>
<evidence type="ECO:0000256" key="1">
    <source>
        <dbReference type="ARBA" id="ARBA00011245"/>
    </source>
</evidence>
<comment type="function">
    <text evidence="2">Zinc metalloprotease. Provoques deadhesion of endothelial cells from cell cultures, and also degradation of fibronectin, fibrinogen and gelatin in vitro. Its role in the venom is not fully understood but it might act as a spreading factor that facilitates diffusion of other venom toxins. Alternatively, it might be involved in the proteolytic processing of other venom toxins or it might play a role in extra-oral digestion of prey.</text>
</comment>
<comment type="caution">
    <text evidence="3">Lacks conserved residue(s) required for the propagation of feature annotation.</text>
</comment>
<dbReference type="PANTHER" id="PTHR10127">
    <property type="entry name" value="DISCOIDIN, CUB, EGF, LAMININ , AND ZINC METALLOPROTEASE DOMAIN CONTAINING"/>
    <property type="match status" value="1"/>
</dbReference>
<name>A0ABY6KIG2_9ARAC</name>
<dbReference type="PROSITE" id="PS51864">
    <property type="entry name" value="ASTACIN"/>
    <property type="match status" value="1"/>
</dbReference>
<organism evidence="6 7">
    <name type="scientific">Cordylochernes scorpioides</name>
    <dbReference type="NCBI Taxonomy" id="51811"/>
    <lineage>
        <taxon>Eukaryota</taxon>
        <taxon>Metazoa</taxon>
        <taxon>Ecdysozoa</taxon>
        <taxon>Arthropoda</taxon>
        <taxon>Chelicerata</taxon>
        <taxon>Arachnida</taxon>
        <taxon>Pseudoscorpiones</taxon>
        <taxon>Cheliferoidea</taxon>
        <taxon>Chernetidae</taxon>
        <taxon>Cordylochernes</taxon>
    </lineage>
</organism>
<dbReference type="PRINTS" id="PR00480">
    <property type="entry name" value="ASTACIN"/>
</dbReference>
<feature type="signal peptide" evidence="4">
    <location>
        <begin position="1"/>
        <end position="27"/>
    </location>
</feature>
<evidence type="ECO:0000259" key="5">
    <source>
        <dbReference type="PROSITE" id="PS51864"/>
    </source>
</evidence>
<dbReference type="CDD" id="cd04280">
    <property type="entry name" value="ZnMc_astacin_like"/>
    <property type="match status" value="1"/>
</dbReference>
<keyword evidence="3 4" id="KW-0645">Protease</keyword>
<dbReference type="PANTHER" id="PTHR10127:SF883">
    <property type="entry name" value="ZINC METALLOPROTEINASE NAS-8"/>
    <property type="match status" value="1"/>
</dbReference>
<feature type="binding site" evidence="3">
    <location>
        <position position="151"/>
    </location>
    <ligand>
        <name>Zn(2+)</name>
        <dbReference type="ChEBI" id="CHEBI:29105"/>
        <note>catalytic</note>
    </ligand>
</feature>
<sequence>MCGNFPRSIMKWSLVILSFLLITLSASHPIHKPSSALENPQLYEGDIMLREKPKFKRLTAVRYSNELWPDAIIPYKFSPNIEPSRKELILQAMEIYHQMTCIRFVPYTEGTRHYVRIFKGNGCYSHVGFMGYKVQSLSLGEGCQRLGIVLHELGHTIGLFHEHTRSDRDKYLNINWENVNHEMNSSFTKTPARKHKLLSPFDYDSIMLYGPRAFSIGRNKPTIEAHSGVKLLDVWEKTDLSDTDVERIQRLYRC</sequence>
<protein>
    <recommendedName>
        <fullName evidence="4">Metalloendopeptidase</fullName>
        <ecNumber evidence="4">3.4.24.-</ecNumber>
    </recommendedName>
</protein>
<feature type="chain" id="PRO_5044986047" description="Metalloendopeptidase" evidence="4">
    <location>
        <begin position="28"/>
        <end position="254"/>
    </location>
</feature>
<evidence type="ECO:0000313" key="7">
    <source>
        <dbReference type="Proteomes" id="UP001235939"/>
    </source>
</evidence>
<feature type="binding site" evidence="3">
    <location>
        <position position="161"/>
    </location>
    <ligand>
        <name>Zn(2+)</name>
        <dbReference type="ChEBI" id="CHEBI:29105"/>
        <note>catalytic</note>
    </ligand>
</feature>
<feature type="binding site" evidence="3">
    <location>
        <position position="155"/>
    </location>
    <ligand>
        <name>Zn(2+)</name>
        <dbReference type="ChEBI" id="CHEBI:29105"/>
        <note>catalytic</note>
    </ligand>
</feature>
<keyword evidence="3 4" id="KW-0862">Zinc</keyword>
<dbReference type="EMBL" id="CP092868">
    <property type="protein sequence ID" value="UYV68624.1"/>
    <property type="molecule type" value="Genomic_DNA"/>
</dbReference>
<dbReference type="EC" id="3.4.24.-" evidence="4"/>
<keyword evidence="4" id="KW-0732">Signal</keyword>
<evidence type="ECO:0000256" key="4">
    <source>
        <dbReference type="RuleBase" id="RU361183"/>
    </source>
</evidence>
<dbReference type="SMART" id="SM00235">
    <property type="entry name" value="ZnMc"/>
    <property type="match status" value="1"/>
</dbReference>
<accession>A0ABY6KIG2</accession>
<evidence type="ECO:0000256" key="2">
    <source>
        <dbReference type="ARBA" id="ARBA00025529"/>
    </source>
</evidence>
<keyword evidence="3 4" id="KW-0378">Hydrolase</keyword>
<dbReference type="Proteomes" id="UP001235939">
    <property type="component" value="Chromosome 06"/>
</dbReference>
<dbReference type="InterPro" id="IPR006026">
    <property type="entry name" value="Peptidase_Metallo"/>
</dbReference>